<keyword evidence="4" id="KW-1185">Reference proteome</keyword>
<protein>
    <submittedName>
        <fullName evidence="3">Beta-lactamase family protein</fullName>
    </submittedName>
</protein>
<dbReference type="Pfam" id="PF00144">
    <property type="entry name" value="Beta-lactamase"/>
    <property type="match status" value="1"/>
</dbReference>
<feature type="domain" description="Beta-lactamase-related" evidence="2">
    <location>
        <begin position="39"/>
        <end position="363"/>
    </location>
</feature>
<dbReference type="PANTHER" id="PTHR46825">
    <property type="entry name" value="D-ALANYL-D-ALANINE-CARBOXYPEPTIDASE/ENDOPEPTIDASE AMPH"/>
    <property type="match status" value="1"/>
</dbReference>
<dbReference type="Gene3D" id="3.40.710.10">
    <property type="entry name" value="DD-peptidase/beta-lactamase superfamily"/>
    <property type="match status" value="1"/>
</dbReference>
<evidence type="ECO:0000313" key="3">
    <source>
        <dbReference type="EMBL" id="WTW27876.1"/>
    </source>
</evidence>
<dbReference type="Proteomes" id="UP001621512">
    <property type="component" value="Chromosome"/>
</dbReference>
<accession>A0ABZ1MLZ6</accession>
<feature type="chain" id="PRO_5045506355" evidence="1">
    <location>
        <begin position="18"/>
        <end position="377"/>
    </location>
</feature>
<evidence type="ECO:0000256" key="1">
    <source>
        <dbReference type="SAM" id="SignalP"/>
    </source>
</evidence>
<evidence type="ECO:0000259" key="2">
    <source>
        <dbReference type="Pfam" id="PF00144"/>
    </source>
</evidence>
<dbReference type="InterPro" id="IPR012338">
    <property type="entry name" value="Beta-lactam/transpept-like"/>
</dbReference>
<organism evidence="3 4">
    <name type="scientific">Streptomyces purpurascens</name>
    <dbReference type="NCBI Taxonomy" id="1924"/>
    <lineage>
        <taxon>Bacteria</taxon>
        <taxon>Bacillati</taxon>
        <taxon>Actinomycetota</taxon>
        <taxon>Actinomycetes</taxon>
        <taxon>Kitasatosporales</taxon>
        <taxon>Streptomycetaceae</taxon>
        <taxon>Streptomyces</taxon>
    </lineage>
</organism>
<dbReference type="RefSeq" id="WP_189726935.1">
    <property type="nucleotide sequence ID" value="NZ_BMUK01000011.1"/>
</dbReference>
<dbReference type="EMBL" id="CP108341">
    <property type="protein sequence ID" value="WTW27876.1"/>
    <property type="molecule type" value="Genomic_DNA"/>
</dbReference>
<feature type="signal peptide" evidence="1">
    <location>
        <begin position="1"/>
        <end position="17"/>
    </location>
</feature>
<gene>
    <name evidence="3" type="ORF">OHU35_18250</name>
</gene>
<reference evidence="3 4" key="1">
    <citation type="submission" date="2022-10" db="EMBL/GenBank/DDBJ databases">
        <title>The complete genomes of actinobacterial strains from the NBC collection.</title>
        <authorList>
            <person name="Joergensen T.S."/>
            <person name="Alvarez Arevalo M."/>
            <person name="Sterndorff E.B."/>
            <person name="Faurdal D."/>
            <person name="Vuksanovic O."/>
            <person name="Mourched A.-S."/>
            <person name="Charusanti P."/>
            <person name="Shaw S."/>
            <person name="Blin K."/>
            <person name="Weber T."/>
        </authorList>
    </citation>
    <scope>NUCLEOTIDE SEQUENCE [LARGE SCALE GENOMIC DNA]</scope>
    <source>
        <strain evidence="3 4">NBC_00017</strain>
    </source>
</reference>
<keyword evidence="1" id="KW-0732">Signal</keyword>
<dbReference type="InterPro" id="IPR050491">
    <property type="entry name" value="AmpC-like"/>
</dbReference>
<dbReference type="InterPro" id="IPR001466">
    <property type="entry name" value="Beta-lactam-related"/>
</dbReference>
<dbReference type="SUPFAM" id="SSF56601">
    <property type="entry name" value="beta-lactamase/transpeptidase-like"/>
    <property type="match status" value="1"/>
</dbReference>
<name>A0ABZ1MLZ6_STREF</name>
<proteinExistence type="predicted"/>
<dbReference type="PANTHER" id="PTHR46825:SF7">
    <property type="entry name" value="D-ALANYL-D-ALANINE CARBOXYPEPTIDASE"/>
    <property type="match status" value="1"/>
</dbReference>
<sequence length="377" mass="40269">MKIPALLLALLTGVAVAASPPTSHTATWDCEVPPGLRPALDELTGRHGLAGAAVEVADPTCGRWTYKSGQADLRTGRPMSAEDRLRIGSITKTFTAATVLQLADRGRLSLDASVEHYLPGLVQGNGYDGHDITVRELLQHTSGLPDHGDSLAAADIDWLRHNRFTPRELVKRALKLPPPKGTWHYSTTNYILAGLVIEKVTGHSAEKEISRRIIKPLKLHDTYWPGNSEHILGRHSRSYFTTERVDGTEWNTSAGGVGGALISTPRDVNKFFAALLNGRLLSASRLAEMRNTVPGDPDRLGPDGRYGLGLITSPLSCGGHWTGHTGSVRGGHNNISAVASDGRQVTLVINESPTTDASTTALIAAVDTALCAKRASG</sequence>
<evidence type="ECO:0000313" key="4">
    <source>
        <dbReference type="Proteomes" id="UP001621512"/>
    </source>
</evidence>